<dbReference type="Proteomes" id="UP000224006">
    <property type="component" value="Chromosome VIII"/>
</dbReference>
<evidence type="ECO:0000256" key="2">
    <source>
        <dbReference type="SAM" id="SignalP"/>
    </source>
</evidence>
<dbReference type="RefSeq" id="XP_029217050.1">
    <property type="nucleotide sequence ID" value="XM_029366590.1"/>
</dbReference>
<name>A0A2A9M9P7_BESBE</name>
<dbReference type="KEGG" id="bbes:BESB_082400"/>
<comment type="caution">
    <text evidence="3">The sequence shown here is derived from an EMBL/GenBank/DDBJ whole genome shotgun (WGS) entry which is preliminary data.</text>
</comment>
<feature type="signal peptide" evidence="2">
    <location>
        <begin position="1"/>
        <end position="20"/>
    </location>
</feature>
<dbReference type="OrthoDB" id="330294at2759"/>
<feature type="compositionally biased region" description="Basic and acidic residues" evidence="1">
    <location>
        <begin position="216"/>
        <end position="238"/>
    </location>
</feature>
<proteinExistence type="predicted"/>
<dbReference type="EMBL" id="NWUJ01000009">
    <property type="protein sequence ID" value="PFH33041.1"/>
    <property type="molecule type" value="Genomic_DNA"/>
</dbReference>
<feature type="compositionally biased region" description="Acidic residues" evidence="1">
    <location>
        <begin position="155"/>
        <end position="167"/>
    </location>
</feature>
<accession>A0A2A9M9P7</accession>
<organism evidence="3 4">
    <name type="scientific">Besnoitia besnoiti</name>
    <name type="common">Apicomplexan protozoan</name>
    <dbReference type="NCBI Taxonomy" id="94643"/>
    <lineage>
        <taxon>Eukaryota</taxon>
        <taxon>Sar</taxon>
        <taxon>Alveolata</taxon>
        <taxon>Apicomplexa</taxon>
        <taxon>Conoidasida</taxon>
        <taxon>Coccidia</taxon>
        <taxon>Eucoccidiorida</taxon>
        <taxon>Eimeriorina</taxon>
        <taxon>Sarcocystidae</taxon>
        <taxon>Besnoitia</taxon>
    </lineage>
</organism>
<sequence length="597" mass="63225">MGRLVRSSFALLGAATVVVSISLGVSGSQQVPSAPLTLTDTRPVAQAQPLPGARPLAPPQPRPQPEGERQRPALSPSDIHEVETPGLTIPGGFGSRTRPAVIAQPAVISARPAGAPKLIPGGTLRGSQDKAEVEEAEDFVEREEAVSEPQPSPEPEPELSVEPELPVEPEHASEHRTERVHVEDQPEAVRVTEIKVVEERKKAPEPAGAALLSAEKAAEISREESLKQQEKTRQELEKHRHRSGEINVLQSENQDDLLLDAERRWKDAVEKEAKDASSWKEAEASVALKEMIRTRAEQEREALRAGGFSGQTTVTPESGLRSTAVDDEKADACRGLEVTTTRMSSASLGLLYYFNPDSVIQFHSVSLLLPDGKTFLANVRAVVRDPPPTEENKSPKSVVHLSGGYKLTLSLEEVKLEDGEDNEIATWDAESVLYPVILEEVSIRDAAAVAPAQSGPAGVVSNISTSTVPGGPTDAHLLQTGDRVGIPSQGEGLLAGHLHQSQAPAIGQQAGAVGGAAGPSAVVAGGRAMKTVRVLAVSRGNVGSVRVTTNRNVAPGMGAFTCVFRTGIYGDYDPCNTPAVIAANFFTPLTASIIGGF</sequence>
<feature type="chain" id="PRO_5012631633" evidence="2">
    <location>
        <begin position="21"/>
        <end position="597"/>
    </location>
</feature>
<feature type="compositionally biased region" description="Low complexity" evidence="1">
    <location>
        <begin position="45"/>
        <end position="55"/>
    </location>
</feature>
<dbReference type="VEuPathDB" id="ToxoDB:BESB_082400"/>
<feature type="compositionally biased region" description="Basic and acidic residues" evidence="1">
    <location>
        <begin position="168"/>
        <end position="184"/>
    </location>
</feature>
<feature type="region of interest" description="Disordered" evidence="1">
    <location>
        <begin position="27"/>
        <end position="186"/>
    </location>
</feature>
<keyword evidence="2" id="KW-0732">Signal</keyword>
<gene>
    <name evidence="3" type="ORF">BESB_082400</name>
</gene>
<evidence type="ECO:0000313" key="3">
    <source>
        <dbReference type="EMBL" id="PFH33041.1"/>
    </source>
</evidence>
<dbReference type="GeneID" id="40313166"/>
<protein>
    <submittedName>
        <fullName evidence="3">Uncharacterized protein</fullName>
    </submittedName>
</protein>
<dbReference type="AlphaFoldDB" id="A0A2A9M9P7"/>
<evidence type="ECO:0000313" key="4">
    <source>
        <dbReference type="Proteomes" id="UP000224006"/>
    </source>
</evidence>
<reference evidence="3 4" key="1">
    <citation type="submission" date="2017-09" db="EMBL/GenBank/DDBJ databases">
        <title>Genome sequencing of Besnoitia besnoiti strain Bb-Ger1.</title>
        <authorList>
            <person name="Schares G."/>
            <person name="Venepally P."/>
            <person name="Lorenzi H.A."/>
        </authorList>
    </citation>
    <scope>NUCLEOTIDE SEQUENCE [LARGE SCALE GENOMIC DNA]</scope>
    <source>
        <strain evidence="3 4">Bb-Ger1</strain>
    </source>
</reference>
<feature type="region of interest" description="Disordered" evidence="1">
    <location>
        <begin position="200"/>
        <end position="249"/>
    </location>
</feature>
<keyword evidence="4" id="KW-1185">Reference proteome</keyword>
<evidence type="ECO:0000256" key="1">
    <source>
        <dbReference type="SAM" id="MobiDB-lite"/>
    </source>
</evidence>